<reference evidence="2 3" key="1">
    <citation type="journal article" date="2019" name="Gigascience">
        <title>Whole-genome sequence of the oriental lung fluke Paragonimus westermani.</title>
        <authorList>
            <person name="Oey H."/>
            <person name="Zakrzewski M."/>
            <person name="Narain K."/>
            <person name="Devi K.R."/>
            <person name="Agatsuma T."/>
            <person name="Nawaratna S."/>
            <person name="Gobert G.N."/>
            <person name="Jones M.K."/>
            <person name="Ragan M.A."/>
            <person name="McManus D.P."/>
            <person name="Krause L."/>
        </authorList>
    </citation>
    <scope>NUCLEOTIDE SEQUENCE [LARGE SCALE GENOMIC DNA]</scope>
    <source>
        <strain evidence="2 3">IND2009</strain>
    </source>
</reference>
<protein>
    <recommendedName>
        <fullName evidence="1">Peptidase M13 C-terminal domain-containing protein</fullName>
    </recommendedName>
</protein>
<dbReference type="InterPro" id="IPR024079">
    <property type="entry name" value="MetalloPept_cat_dom_sf"/>
</dbReference>
<evidence type="ECO:0000259" key="1">
    <source>
        <dbReference type="Pfam" id="PF01431"/>
    </source>
</evidence>
<gene>
    <name evidence="2" type="ORF">DEA37_0012350</name>
</gene>
<dbReference type="Proteomes" id="UP000324629">
    <property type="component" value="Unassembled WGS sequence"/>
</dbReference>
<feature type="domain" description="Peptidase M13 C-terminal" evidence="1">
    <location>
        <begin position="110"/>
        <end position="145"/>
    </location>
</feature>
<dbReference type="Gene3D" id="3.40.390.10">
    <property type="entry name" value="Collagenase (Catalytic Domain)"/>
    <property type="match status" value="1"/>
</dbReference>
<dbReference type="SUPFAM" id="SSF55486">
    <property type="entry name" value="Metalloproteases ('zincins'), catalytic domain"/>
    <property type="match status" value="1"/>
</dbReference>
<sequence>MWKQNHNCNHPGSNHASILKAQTDVKHCNCVVPPFIFLSGSTKQDVTIWTEGTRTEYWRHFECETELIGNDTLLQFNMSYWVMFLCMHLPSSVQNSEVIWIVMFMSMNLAKHEISVNHILSELPDFAAVFQCPIGSKMNPEKRCSTPL</sequence>
<name>A0A5J4NQH4_9TREM</name>
<comment type="caution">
    <text evidence="2">The sequence shown here is derived from an EMBL/GenBank/DDBJ whole genome shotgun (WGS) entry which is preliminary data.</text>
</comment>
<evidence type="ECO:0000313" key="3">
    <source>
        <dbReference type="Proteomes" id="UP000324629"/>
    </source>
</evidence>
<dbReference type="GO" id="GO:0004222">
    <property type="term" value="F:metalloendopeptidase activity"/>
    <property type="evidence" value="ECO:0007669"/>
    <property type="project" value="InterPro"/>
</dbReference>
<accession>A0A5J4NQH4</accession>
<dbReference type="InterPro" id="IPR018497">
    <property type="entry name" value="Peptidase_M13_C"/>
</dbReference>
<organism evidence="2 3">
    <name type="scientific">Paragonimus westermani</name>
    <dbReference type="NCBI Taxonomy" id="34504"/>
    <lineage>
        <taxon>Eukaryota</taxon>
        <taxon>Metazoa</taxon>
        <taxon>Spiralia</taxon>
        <taxon>Lophotrochozoa</taxon>
        <taxon>Platyhelminthes</taxon>
        <taxon>Trematoda</taxon>
        <taxon>Digenea</taxon>
        <taxon>Plagiorchiida</taxon>
        <taxon>Troglotremata</taxon>
        <taxon>Troglotrematidae</taxon>
        <taxon>Paragonimus</taxon>
    </lineage>
</organism>
<proteinExistence type="predicted"/>
<keyword evidence="3" id="KW-1185">Reference proteome</keyword>
<dbReference type="AlphaFoldDB" id="A0A5J4NQH4"/>
<evidence type="ECO:0000313" key="2">
    <source>
        <dbReference type="EMBL" id="KAA3677823.1"/>
    </source>
</evidence>
<dbReference type="GO" id="GO:0006508">
    <property type="term" value="P:proteolysis"/>
    <property type="evidence" value="ECO:0007669"/>
    <property type="project" value="InterPro"/>
</dbReference>
<dbReference type="EMBL" id="QNGE01001331">
    <property type="protein sequence ID" value="KAA3677823.1"/>
    <property type="molecule type" value="Genomic_DNA"/>
</dbReference>
<dbReference type="Pfam" id="PF01431">
    <property type="entry name" value="Peptidase_M13"/>
    <property type="match status" value="1"/>
</dbReference>